<dbReference type="NCBIfam" id="TIGR02937">
    <property type="entry name" value="sigma70-ECF"/>
    <property type="match status" value="1"/>
</dbReference>
<dbReference type="OrthoDB" id="9782703at2"/>
<dbReference type="SUPFAM" id="SSF88659">
    <property type="entry name" value="Sigma3 and sigma4 domains of RNA polymerase sigma factors"/>
    <property type="match status" value="1"/>
</dbReference>
<dbReference type="Gene3D" id="1.10.1740.10">
    <property type="match status" value="1"/>
</dbReference>
<dbReference type="InterPro" id="IPR013249">
    <property type="entry name" value="RNA_pol_sigma70_r4_t2"/>
</dbReference>
<dbReference type="PANTHER" id="PTHR43133">
    <property type="entry name" value="RNA POLYMERASE ECF-TYPE SIGMA FACTO"/>
    <property type="match status" value="1"/>
</dbReference>
<evidence type="ECO:0000313" key="8">
    <source>
        <dbReference type="Proteomes" id="UP000267250"/>
    </source>
</evidence>
<dbReference type="GO" id="GO:0006352">
    <property type="term" value="P:DNA-templated transcription initiation"/>
    <property type="evidence" value="ECO:0007669"/>
    <property type="project" value="InterPro"/>
</dbReference>
<evidence type="ECO:0000256" key="1">
    <source>
        <dbReference type="ARBA" id="ARBA00010641"/>
    </source>
</evidence>
<keyword evidence="3" id="KW-0731">Sigma factor</keyword>
<dbReference type="Pfam" id="PF08281">
    <property type="entry name" value="Sigma70_r4_2"/>
    <property type="match status" value="1"/>
</dbReference>
<dbReference type="CDD" id="cd06171">
    <property type="entry name" value="Sigma70_r4"/>
    <property type="match status" value="1"/>
</dbReference>
<dbReference type="GO" id="GO:0003677">
    <property type="term" value="F:DNA binding"/>
    <property type="evidence" value="ECO:0007669"/>
    <property type="project" value="InterPro"/>
</dbReference>
<dbReference type="InterPro" id="IPR036388">
    <property type="entry name" value="WH-like_DNA-bd_sf"/>
</dbReference>
<reference evidence="7 8" key="1">
    <citation type="submission" date="2016-07" db="EMBL/GenBank/DDBJ databases">
        <title>Genome and transcriptome analysis of iron-reducing fermentative bacteria Anoxybacter fermentans.</title>
        <authorList>
            <person name="Zeng X."/>
            <person name="Shao Z."/>
        </authorList>
    </citation>
    <scope>NUCLEOTIDE SEQUENCE [LARGE SCALE GENOMIC DNA]</scope>
    <source>
        <strain evidence="7 8">DY22613</strain>
    </source>
</reference>
<comment type="similarity">
    <text evidence="1">Belongs to the sigma-70 factor family. ECF subfamily.</text>
</comment>
<dbReference type="KEGG" id="aft:BBF96_00075"/>
<dbReference type="SUPFAM" id="SSF88946">
    <property type="entry name" value="Sigma2 domain of RNA polymerase sigma factors"/>
    <property type="match status" value="1"/>
</dbReference>
<dbReference type="Proteomes" id="UP000267250">
    <property type="component" value="Chromosome"/>
</dbReference>
<dbReference type="GO" id="GO:0016987">
    <property type="term" value="F:sigma factor activity"/>
    <property type="evidence" value="ECO:0007669"/>
    <property type="project" value="UniProtKB-KW"/>
</dbReference>
<keyword evidence="4" id="KW-0804">Transcription</keyword>
<dbReference type="InterPro" id="IPR007627">
    <property type="entry name" value="RNA_pol_sigma70_r2"/>
</dbReference>
<evidence type="ECO:0008006" key="9">
    <source>
        <dbReference type="Google" id="ProtNLM"/>
    </source>
</evidence>
<evidence type="ECO:0000259" key="6">
    <source>
        <dbReference type="Pfam" id="PF08281"/>
    </source>
</evidence>
<name>A0A3S9SUG7_9FIRM</name>
<keyword evidence="8" id="KW-1185">Reference proteome</keyword>
<dbReference type="Pfam" id="PF04542">
    <property type="entry name" value="Sigma70_r2"/>
    <property type="match status" value="1"/>
</dbReference>
<dbReference type="InterPro" id="IPR039425">
    <property type="entry name" value="RNA_pol_sigma-70-like"/>
</dbReference>
<dbReference type="AlphaFoldDB" id="A0A3S9SUG7"/>
<proteinExistence type="inferred from homology"/>
<dbReference type="InterPro" id="IPR013325">
    <property type="entry name" value="RNA_pol_sigma_r2"/>
</dbReference>
<dbReference type="EMBL" id="CP016379">
    <property type="protein sequence ID" value="AZR71941.1"/>
    <property type="molecule type" value="Genomic_DNA"/>
</dbReference>
<sequence length="189" mass="22671">MKESERKVKGVEVKWIQLAKQGDEEVLTRVVDTYYQQIYQYISRLMEDQMLAQDLTQETFIKMLKALPRYDPKRAKFSTWLYTIATNLCRDYWRKKQPEMMETDDLDILTGGYPGELKKWEVKHLVQDALNILPFRQRIPIYLAYVQGMSYEEIGEICRCPVGTVRSRIHYGLKKLRQWFEKMEVSEKR</sequence>
<dbReference type="Gene3D" id="1.10.10.10">
    <property type="entry name" value="Winged helix-like DNA-binding domain superfamily/Winged helix DNA-binding domain"/>
    <property type="match status" value="1"/>
</dbReference>
<dbReference type="InterPro" id="IPR013324">
    <property type="entry name" value="RNA_pol_sigma_r3/r4-like"/>
</dbReference>
<accession>A0A3S9SUG7</accession>
<gene>
    <name evidence="7" type="ORF">BBF96_00075</name>
</gene>
<evidence type="ECO:0000256" key="3">
    <source>
        <dbReference type="ARBA" id="ARBA00023082"/>
    </source>
</evidence>
<dbReference type="PANTHER" id="PTHR43133:SF60">
    <property type="entry name" value="RNA POLYMERASE SIGMA FACTOR SIGV"/>
    <property type="match status" value="1"/>
</dbReference>
<keyword evidence="2" id="KW-0805">Transcription regulation</keyword>
<dbReference type="InterPro" id="IPR014284">
    <property type="entry name" value="RNA_pol_sigma-70_dom"/>
</dbReference>
<organism evidence="7 8">
    <name type="scientific">Anoxybacter fermentans</name>
    <dbReference type="NCBI Taxonomy" id="1323375"/>
    <lineage>
        <taxon>Bacteria</taxon>
        <taxon>Bacillati</taxon>
        <taxon>Bacillota</taxon>
        <taxon>Clostridia</taxon>
        <taxon>Halanaerobiales</taxon>
        <taxon>Anoxybacter</taxon>
    </lineage>
</organism>
<evidence type="ECO:0000256" key="4">
    <source>
        <dbReference type="ARBA" id="ARBA00023163"/>
    </source>
</evidence>
<evidence type="ECO:0000256" key="2">
    <source>
        <dbReference type="ARBA" id="ARBA00023015"/>
    </source>
</evidence>
<protein>
    <recommendedName>
        <fullName evidence="9">RNA polymerase sigma factor</fullName>
    </recommendedName>
</protein>
<evidence type="ECO:0000313" key="7">
    <source>
        <dbReference type="EMBL" id="AZR71941.1"/>
    </source>
</evidence>
<feature type="domain" description="RNA polymerase sigma-70 region 2" evidence="5">
    <location>
        <begin position="31"/>
        <end position="97"/>
    </location>
</feature>
<evidence type="ECO:0000259" key="5">
    <source>
        <dbReference type="Pfam" id="PF04542"/>
    </source>
</evidence>
<feature type="domain" description="RNA polymerase sigma factor 70 region 4 type 2" evidence="6">
    <location>
        <begin position="125"/>
        <end position="176"/>
    </location>
</feature>